<proteinExistence type="predicted"/>
<organism evidence="2 3">
    <name type="scientific">Sanguibacter suaedae</name>
    <dbReference type="NCBI Taxonomy" id="2795737"/>
    <lineage>
        <taxon>Bacteria</taxon>
        <taxon>Bacillati</taxon>
        <taxon>Actinomycetota</taxon>
        <taxon>Actinomycetes</taxon>
        <taxon>Micrococcales</taxon>
        <taxon>Sanguibacteraceae</taxon>
        <taxon>Sanguibacter</taxon>
    </lineage>
</organism>
<dbReference type="EMBL" id="JAEINH010000007">
    <property type="protein sequence ID" value="MBI9115308.1"/>
    <property type="molecule type" value="Genomic_DNA"/>
</dbReference>
<gene>
    <name evidence="2" type="ORF">JAV76_09845</name>
</gene>
<name>A0A934I4Z2_9MICO</name>
<comment type="caution">
    <text evidence="2">The sequence shown here is derived from an EMBL/GenBank/DDBJ whole genome shotgun (WGS) entry which is preliminary data.</text>
</comment>
<reference evidence="2" key="1">
    <citation type="submission" date="2020-12" db="EMBL/GenBank/DDBJ databases">
        <title>Sanguibacter suaedae sp. nov., isolated from Suaeda aralocaspica.</title>
        <authorList>
            <person name="Ma Q."/>
        </authorList>
    </citation>
    <scope>NUCLEOTIDE SEQUENCE</scope>
    <source>
        <strain evidence="2">YZGR15</strain>
    </source>
</reference>
<evidence type="ECO:0000313" key="3">
    <source>
        <dbReference type="Proteomes" id="UP000602087"/>
    </source>
</evidence>
<feature type="compositionally biased region" description="Basic and acidic residues" evidence="1">
    <location>
        <begin position="119"/>
        <end position="129"/>
    </location>
</feature>
<dbReference type="AlphaFoldDB" id="A0A934I4Z2"/>
<evidence type="ECO:0000256" key="1">
    <source>
        <dbReference type="SAM" id="MobiDB-lite"/>
    </source>
</evidence>
<protein>
    <submittedName>
        <fullName evidence="2">Uncharacterized protein</fullName>
    </submittedName>
</protein>
<feature type="region of interest" description="Disordered" evidence="1">
    <location>
        <begin position="105"/>
        <end position="129"/>
    </location>
</feature>
<dbReference type="Proteomes" id="UP000602087">
    <property type="component" value="Unassembled WGS sequence"/>
</dbReference>
<accession>A0A934I4Z2</accession>
<sequence>MTWSETLVLVCAVLALAGWSMWVSATRLDRLHRKVVASRLALDAQLVRRAAAATDLATSGLLDPVSSVLVVEAAHEASGGDAAADRELAVAVPDLASYVLTPRVGQSPSVRRRGPSRSTVERALDSTMGDDRARAESDLSATLRTVLDEPEEAADLYDDPSSAGLLDALAAAWYRVQLARRFHNEAVAQTQRVRAKALVRLVRLAGHAALPQTVELDDAWPAGLRRPGPGAGPSVPPA</sequence>
<keyword evidence="3" id="KW-1185">Reference proteome</keyword>
<dbReference type="RefSeq" id="WP_198733873.1">
    <property type="nucleotide sequence ID" value="NZ_JAEINH010000007.1"/>
</dbReference>
<evidence type="ECO:0000313" key="2">
    <source>
        <dbReference type="EMBL" id="MBI9115308.1"/>
    </source>
</evidence>